<feature type="coiled-coil region" evidence="5">
    <location>
        <begin position="191"/>
        <end position="315"/>
    </location>
</feature>
<evidence type="ECO:0000313" key="7">
    <source>
        <dbReference type="EMBL" id="CAG5114125.1"/>
    </source>
</evidence>
<keyword evidence="2 4" id="KW-0863">Zinc-finger</keyword>
<feature type="coiled-coil region" evidence="5">
    <location>
        <begin position="367"/>
        <end position="394"/>
    </location>
</feature>
<dbReference type="PROSITE" id="PS50089">
    <property type="entry name" value="ZF_RING_2"/>
    <property type="match status" value="1"/>
</dbReference>
<keyword evidence="8" id="KW-1185">Reference proteome</keyword>
<evidence type="ECO:0000256" key="4">
    <source>
        <dbReference type="PROSITE-ProRule" id="PRU00175"/>
    </source>
</evidence>
<dbReference type="SUPFAM" id="SSF57850">
    <property type="entry name" value="RING/U-box"/>
    <property type="match status" value="1"/>
</dbReference>
<dbReference type="PANTHER" id="PTHR47094">
    <property type="entry name" value="ELFLESS, ISOFORM B"/>
    <property type="match status" value="1"/>
</dbReference>
<dbReference type="EMBL" id="OU015567">
    <property type="protein sequence ID" value="CAG5114125.1"/>
    <property type="molecule type" value="Genomic_DNA"/>
</dbReference>
<dbReference type="SUPFAM" id="SSF140856">
    <property type="entry name" value="USP8 N-terminal domain-like"/>
    <property type="match status" value="1"/>
</dbReference>
<dbReference type="Pfam" id="PF13639">
    <property type="entry name" value="zf-RING_2"/>
    <property type="match status" value="1"/>
</dbReference>
<reference evidence="7 8" key="1">
    <citation type="submission" date="2021-04" db="EMBL/GenBank/DDBJ databases">
        <authorList>
            <person name="Bliznina A."/>
        </authorList>
    </citation>
    <scope>NUCLEOTIDE SEQUENCE [LARGE SCALE GENOMIC DNA]</scope>
</reference>
<accession>A0ABN7TES8</accession>
<evidence type="ECO:0000256" key="3">
    <source>
        <dbReference type="ARBA" id="ARBA00022833"/>
    </source>
</evidence>
<feature type="domain" description="RING-type" evidence="6">
    <location>
        <begin position="393"/>
        <end position="436"/>
    </location>
</feature>
<dbReference type="Gene3D" id="3.30.40.10">
    <property type="entry name" value="Zinc/RING finger domain, C3HC4 (zinc finger)"/>
    <property type="match status" value="1"/>
</dbReference>
<dbReference type="InterPro" id="IPR001841">
    <property type="entry name" value="Znf_RING"/>
</dbReference>
<organism evidence="7 8">
    <name type="scientific">Oikopleura dioica</name>
    <name type="common">Tunicate</name>
    <dbReference type="NCBI Taxonomy" id="34765"/>
    <lineage>
        <taxon>Eukaryota</taxon>
        <taxon>Metazoa</taxon>
        <taxon>Chordata</taxon>
        <taxon>Tunicata</taxon>
        <taxon>Appendicularia</taxon>
        <taxon>Copelata</taxon>
        <taxon>Oikopleuridae</taxon>
        <taxon>Oikopleura</taxon>
    </lineage>
</organism>
<evidence type="ECO:0000256" key="5">
    <source>
        <dbReference type="SAM" id="Coils"/>
    </source>
</evidence>
<protein>
    <submittedName>
        <fullName evidence="7">Oidioi.mRNA.OKI2018_I69.chr2.g8195.t1.cds</fullName>
    </submittedName>
</protein>
<evidence type="ECO:0000313" key="8">
    <source>
        <dbReference type="Proteomes" id="UP001158576"/>
    </source>
</evidence>
<keyword evidence="1" id="KW-0479">Metal-binding</keyword>
<evidence type="ECO:0000259" key="6">
    <source>
        <dbReference type="PROSITE" id="PS50089"/>
    </source>
</evidence>
<dbReference type="PANTHER" id="PTHR47094:SF1">
    <property type="entry name" value="RING-TYPE E3 UBIQUITIN TRANSFERASE"/>
    <property type="match status" value="1"/>
</dbReference>
<dbReference type="Gene3D" id="1.20.58.80">
    <property type="entry name" value="Phosphotransferase system, lactose/cellobiose-type IIA subunit"/>
    <property type="match status" value="1"/>
</dbReference>
<gene>
    <name evidence="7" type="ORF">OKIOD_LOCUS16960</name>
</gene>
<name>A0ABN7TES8_OIKDI</name>
<keyword evidence="5" id="KW-0175">Coiled coil</keyword>
<evidence type="ECO:0000256" key="1">
    <source>
        <dbReference type="ARBA" id="ARBA00022723"/>
    </source>
</evidence>
<dbReference type="InterPro" id="IPR049627">
    <property type="entry name" value="SLX8"/>
</dbReference>
<keyword evidence="3" id="KW-0862">Zinc</keyword>
<dbReference type="Proteomes" id="UP001158576">
    <property type="component" value="Chromosome 2"/>
</dbReference>
<dbReference type="SMART" id="SM00184">
    <property type="entry name" value="RING"/>
    <property type="match status" value="1"/>
</dbReference>
<evidence type="ECO:0000256" key="2">
    <source>
        <dbReference type="ARBA" id="ARBA00022771"/>
    </source>
</evidence>
<proteinExistence type="predicted"/>
<dbReference type="InterPro" id="IPR013083">
    <property type="entry name" value="Znf_RING/FYVE/PHD"/>
</dbReference>
<sequence>MICKPLYIAKPEEGVRKLVKIASKSVRTNLSVEQTFEYCQTLWQIAEDARTQNDEEYEYVNKWAMNNTIVNLKMKLENTNQGIENHVCIGRFGPTMDRLEVLRKSLDKRYKEKIERPTTGQTRPDVLPPISLTPRAPCERETCKNLQQLYHDLIKQNQEICKDKNDALEMMRQRNGMRRKTKPDHPSNNRINQLEKEKKDHLLTIQALQATIANQQRQIDSAIGNDESKKFKDLVEKQGERIEELEKEVNNKQRRMEIYARENAEKDKRILSCEHILKDLTEGQKRQSQQSEKRITELQKLLREENRAFTDCEKRLFDASRALAVFRNQAQKEDNIHLKTIRNRDESIKILKKRINKLEFDLDCRNEHGANEDVHELLEKLQRLEAIEEKLLCQICFDDYNDKEHYSATLSTCGHVFGKTCIAEALRSQQRCPICNKNATARNILRIFLV</sequence>